<gene>
    <name evidence="2" type="ORF">FL622_15315</name>
</gene>
<dbReference type="AlphaFoldDB" id="A0A550J6J5"/>
<evidence type="ECO:0000313" key="3">
    <source>
        <dbReference type="Proteomes" id="UP000317155"/>
    </source>
</evidence>
<dbReference type="EMBL" id="VJVV01000014">
    <property type="protein sequence ID" value="TRO78835.1"/>
    <property type="molecule type" value="Genomic_DNA"/>
</dbReference>
<dbReference type="RefSeq" id="WP_092054554.1">
    <property type="nucleotide sequence ID" value="NZ_FOJJ01000006.1"/>
</dbReference>
<reference evidence="2 3" key="1">
    <citation type="submission" date="2019-07" db="EMBL/GenBank/DDBJ databases">
        <title>Insights of Desulfuromonas acetexigens electromicrobiology.</title>
        <authorList>
            <person name="Katuri K."/>
            <person name="Sapireddy V."/>
            <person name="Shaw D.R."/>
            <person name="Saikaly P."/>
        </authorList>
    </citation>
    <scope>NUCLEOTIDE SEQUENCE [LARGE SCALE GENOMIC DNA]</scope>
    <source>
        <strain evidence="2 3">2873</strain>
    </source>
</reference>
<keyword evidence="3" id="KW-1185">Reference proteome</keyword>
<feature type="transmembrane region" description="Helical" evidence="1">
    <location>
        <begin position="32"/>
        <end position="50"/>
    </location>
</feature>
<dbReference type="Proteomes" id="UP000317155">
    <property type="component" value="Unassembled WGS sequence"/>
</dbReference>
<keyword evidence="1" id="KW-1133">Transmembrane helix</keyword>
<proteinExistence type="predicted"/>
<evidence type="ECO:0000256" key="1">
    <source>
        <dbReference type="SAM" id="Phobius"/>
    </source>
</evidence>
<sequence length="72" mass="8169">MTTRPDHRELQERVAVKEGPRRGLLTFLLRDALPMLIMIIFLIVCTVLLSEKIEQAKLSRTVGVLAEKNAQP</sequence>
<name>A0A550J6J5_9BACT</name>
<keyword evidence="1" id="KW-0812">Transmembrane</keyword>
<evidence type="ECO:0000313" key="2">
    <source>
        <dbReference type="EMBL" id="TRO78835.1"/>
    </source>
</evidence>
<accession>A0A550J6J5</accession>
<protein>
    <submittedName>
        <fullName evidence="2">Uncharacterized protein</fullName>
    </submittedName>
</protein>
<organism evidence="2 3">
    <name type="scientific">Trichloromonas acetexigens</name>
    <dbReference type="NCBI Taxonomy" id="38815"/>
    <lineage>
        <taxon>Bacteria</taxon>
        <taxon>Pseudomonadati</taxon>
        <taxon>Thermodesulfobacteriota</taxon>
        <taxon>Desulfuromonadia</taxon>
        <taxon>Desulfuromonadales</taxon>
        <taxon>Trichloromonadaceae</taxon>
        <taxon>Trichloromonas</taxon>
    </lineage>
</organism>
<keyword evidence="1" id="KW-0472">Membrane</keyword>
<comment type="caution">
    <text evidence="2">The sequence shown here is derived from an EMBL/GenBank/DDBJ whole genome shotgun (WGS) entry which is preliminary data.</text>
</comment>